<proteinExistence type="predicted"/>
<dbReference type="GO" id="GO:0003964">
    <property type="term" value="F:RNA-directed DNA polymerase activity"/>
    <property type="evidence" value="ECO:0007669"/>
    <property type="project" value="UniProtKB-KW"/>
</dbReference>
<evidence type="ECO:0000256" key="1">
    <source>
        <dbReference type="SAM" id="MobiDB-lite"/>
    </source>
</evidence>
<dbReference type="GO" id="GO:0015074">
    <property type="term" value="P:DNA integration"/>
    <property type="evidence" value="ECO:0007669"/>
    <property type="project" value="InterPro"/>
</dbReference>
<feature type="domain" description="Integrase catalytic" evidence="2">
    <location>
        <begin position="849"/>
        <end position="936"/>
    </location>
</feature>
<protein>
    <submittedName>
        <fullName evidence="3">Reverse transcriptase domain-containing protein</fullName>
    </submittedName>
</protein>
<dbReference type="EMBL" id="BKCJ010232556">
    <property type="protein sequence ID" value="GEZ01935.1"/>
    <property type="molecule type" value="Genomic_DNA"/>
</dbReference>
<comment type="caution">
    <text evidence="3">The sequence shown here is derived from an EMBL/GenBank/DDBJ whole genome shotgun (WGS) entry which is preliminary data.</text>
</comment>
<feature type="region of interest" description="Disordered" evidence="1">
    <location>
        <begin position="695"/>
        <end position="716"/>
    </location>
</feature>
<dbReference type="Gene3D" id="3.10.10.10">
    <property type="entry name" value="HIV Type 1 Reverse Transcriptase, subunit A, domain 1"/>
    <property type="match status" value="1"/>
</dbReference>
<dbReference type="InterPro" id="IPR012337">
    <property type="entry name" value="RNaseH-like_sf"/>
</dbReference>
<dbReference type="Gene3D" id="1.10.340.70">
    <property type="match status" value="1"/>
</dbReference>
<feature type="non-terminal residue" evidence="3">
    <location>
        <position position="1"/>
    </location>
</feature>
<keyword evidence="3" id="KW-0808">Transferase</keyword>
<dbReference type="GO" id="GO:0003676">
    <property type="term" value="F:nucleic acid binding"/>
    <property type="evidence" value="ECO:0007669"/>
    <property type="project" value="InterPro"/>
</dbReference>
<dbReference type="InterPro" id="IPR036397">
    <property type="entry name" value="RNaseH_sf"/>
</dbReference>
<dbReference type="InterPro" id="IPR043502">
    <property type="entry name" value="DNA/RNA_pol_sf"/>
</dbReference>
<feature type="region of interest" description="Disordered" evidence="1">
    <location>
        <begin position="298"/>
        <end position="319"/>
    </location>
</feature>
<dbReference type="Pfam" id="PF03732">
    <property type="entry name" value="Retrotrans_gag"/>
    <property type="match status" value="1"/>
</dbReference>
<keyword evidence="3" id="KW-0695">RNA-directed DNA polymerase</keyword>
<sequence>DLLKAVCTGFISRTYEGTIDCVSGAKSDLNFRMKTTLTSDVRRPAHTRTTRETRCFTGTVLDHPLILTPEFGPRVIHGMRLTQRPEEKHDEEPKDLRKPYKEVLKSPFSRRIIEFSALNHQTPTNLKIYDGSTDPDDHITRFVGAANQGEWEMPVWCRMFQQTLGGPTRGWFDRLPNGCIDNWTNMREAFVERFALRRKCCKDPTKVSKIIRMDNETLLDFKERWTEEMSYIPDVPIDMQISSFMSNSKCPELARSFSDQVSKTVTKMMKRIDDFVKSEEVIKNTKFSKGEYSEKVTATQFRGSRSPRHSYGNGPPRMDVHHRRDHYQTYRTSATTPSLALNGGTTEKENLDRKLNHLIKDVRKRGNNRGRPTRNNNGRGKVINMVHKNRKDLKRKSPYKQHEEWMSVPITFPPVMADDVSDGPLIVEAEVEGYWIESEVQFRRGWLTRKVMMKFTVVRASSPYNVMLERTGLQELRAISSTVHAMLKFLIPKGIATLYARIEPVYECWWSERKTTKQEATKEKAEEHKAPVPEKEEKILVNPAFPEQAITISTQFSTKCREQLIRLLKDNMDVFVWKSSDMAGVSRRLIRHALNVNNSVPLVAHKRRILRTEKSKVVTREVEEWVKVGIVRPVKYPTWISNPVLVKKVDGTWRMCTDFKNLNAACPKDYYPLPEIDLKVEAVMGHPFKCRQGPGTGRLYQRSPDRNEATRDAQEVSPIVEEEEDNWMTPIIKCLEEGVWPKDKNKAKALRMKISQYVMEDGVLFKKSYLSPMLRCVGPLQANYIIRKVHEGACGMHTGARSVVSKIMRQGYYWPTMHGDTKEVVEKCDSCRIHAPVPKLPKTCLTSVMSPWPFYQWGLDILGPLPEGPRKLNFIIVAIDYFTKWMEAKPLAKTTCKEAKNFVWQNIMCRFGLPRVIITDNGARLVNDPFKSWCEK</sequence>
<dbReference type="InterPro" id="IPR005162">
    <property type="entry name" value="Retrotrans_gag_dom"/>
</dbReference>
<dbReference type="InterPro" id="IPR041588">
    <property type="entry name" value="Integrase_H2C2"/>
</dbReference>
<accession>A0A699I713</accession>
<dbReference type="PANTHER" id="PTHR37984:SF5">
    <property type="entry name" value="PROTEIN NYNRIN-LIKE"/>
    <property type="match status" value="1"/>
</dbReference>
<evidence type="ECO:0000259" key="2">
    <source>
        <dbReference type="PROSITE" id="PS50994"/>
    </source>
</evidence>
<dbReference type="SUPFAM" id="SSF53098">
    <property type="entry name" value="Ribonuclease H-like"/>
    <property type="match status" value="1"/>
</dbReference>
<dbReference type="SUPFAM" id="SSF56672">
    <property type="entry name" value="DNA/RNA polymerases"/>
    <property type="match status" value="1"/>
</dbReference>
<dbReference type="PANTHER" id="PTHR37984">
    <property type="entry name" value="PROTEIN CBG26694"/>
    <property type="match status" value="1"/>
</dbReference>
<dbReference type="Gene3D" id="3.30.420.10">
    <property type="entry name" value="Ribonuclease H-like superfamily/Ribonuclease H"/>
    <property type="match status" value="1"/>
</dbReference>
<dbReference type="AlphaFoldDB" id="A0A699I713"/>
<organism evidence="3">
    <name type="scientific">Tanacetum cinerariifolium</name>
    <name type="common">Dalmatian daisy</name>
    <name type="synonym">Chrysanthemum cinerariifolium</name>
    <dbReference type="NCBI Taxonomy" id="118510"/>
    <lineage>
        <taxon>Eukaryota</taxon>
        <taxon>Viridiplantae</taxon>
        <taxon>Streptophyta</taxon>
        <taxon>Embryophyta</taxon>
        <taxon>Tracheophyta</taxon>
        <taxon>Spermatophyta</taxon>
        <taxon>Magnoliopsida</taxon>
        <taxon>eudicotyledons</taxon>
        <taxon>Gunneridae</taxon>
        <taxon>Pentapetalae</taxon>
        <taxon>asterids</taxon>
        <taxon>campanulids</taxon>
        <taxon>Asterales</taxon>
        <taxon>Asteraceae</taxon>
        <taxon>Asteroideae</taxon>
        <taxon>Anthemideae</taxon>
        <taxon>Anthemidinae</taxon>
        <taxon>Tanacetum</taxon>
    </lineage>
</organism>
<dbReference type="InterPro" id="IPR001584">
    <property type="entry name" value="Integrase_cat-core"/>
</dbReference>
<name>A0A699I713_TANCI</name>
<dbReference type="InterPro" id="IPR050951">
    <property type="entry name" value="Retrovirus_Pol_polyprotein"/>
</dbReference>
<keyword evidence="3" id="KW-0548">Nucleotidyltransferase</keyword>
<reference evidence="3" key="1">
    <citation type="journal article" date="2019" name="Sci. Rep.">
        <title>Draft genome of Tanacetum cinerariifolium, the natural source of mosquito coil.</title>
        <authorList>
            <person name="Yamashiro T."/>
            <person name="Shiraishi A."/>
            <person name="Satake H."/>
            <person name="Nakayama K."/>
        </authorList>
    </citation>
    <scope>NUCLEOTIDE SEQUENCE</scope>
</reference>
<dbReference type="PROSITE" id="PS50994">
    <property type="entry name" value="INTEGRASE"/>
    <property type="match status" value="1"/>
</dbReference>
<feature type="compositionally biased region" description="Basic and acidic residues" evidence="1">
    <location>
        <begin position="703"/>
        <end position="714"/>
    </location>
</feature>
<gene>
    <name evidence="3" type="ORF">Tci_473908</name>
</gene>
<dbReference type="Pfam" id="PF17921">
    <property type="entry name" value="Integrase_H2C2"/>
    <property type="match status" value="1"/>
</dbReference>
<evidence type="ECO:0000313" key="3">
    <source>
        <dbReference type="EMBL" id="GEZ01935.1"/>
    </source>
</evidence>